<accession>U2EQC7</accession>
<dbReference type="SUPFAM" id="SSF48008">
    <property type="entry name" value="GntR ligand-binding domain-like"/>
    <property type="match status" value="1"/>
</dbReference>
<dbReference type="EMBL" id="AFNV02000005">
    <property type="protein sequence ID" value="ERJ19985.1"/>
    <property type="molecule type" value="Genomic_DNA"/>
</dbReference>
<comment type="caution">
    <text evidence="5">The sequence shown here is derived from an EMBL/GenBank/DDBJ whole genome shotgun (WGS) entry which is preliminary data.</text>
</comment>
<dbReference type="GO" id="GO:0003677">
    <property type="term" value="F:DNA binding"/>
    <property type="evidence" value="ECO:0007669"/>
    <property type="project" value="UniProtKB-KW"/>
</dbReference>
<gene>
    <name evidence="5" type="ORF">SSPSH_000849</name>
</gene>
<keyword evidence="2" id="KW-0238">DNA-binding</keyword>
<dbReference type="eggNOG" id="COG1802">
    <property type="taxonomic scope" value="Bacteria"/>
</dbReference>
<dbReference type="SUPFAM" id="SSF46785">
    <property type="entry name" value="Winged helix' DNA-binding domain"/>
    <property type="match status" value="1"/>
</dbReference>
<organism evidence="5 6">
    <name type="scientific">Salinisphaera shabanensis E1L3A</name>
    <dbReference type="NCBI Taxonomy" id="1033802"/>
    <lineage>
        <taxon>Bacteria</taxon>
        <taxon>Pseudomonadati</taxon>
        <taxon>Pseudomonadota</taxon>
        <taxon>Gammaproteobacteria</taxon>
        <taxon>Salinisphaerales</taxon>
        <taxon>Salinisphaeraceae</taxon>
        <taxon>Salinisphaera</taxon>
    </lineage>
</organism>
<dbReference type="PANTHER" id="PTHR43537">
    <property type="entry name" value="TRANSCRIPTIONAL REGULATOR, GNTR FAMILY"/>
    <property type="match status" value="1"/>
</dbReference>
<dbReference type="InterPro" id="IPR036388">
    <property type="entry name" value="WH-like_DNA-bd_sf"/>
</dbReference>
<reference evidence="5 6" key="1">
    <citation type="journal article" date="2011" name="J. Bacteriol.">
        <title>Genome sequence of Salinisphaera shabanensis, a gammaproteobacterium from the harsh, variable environment of the brine-seawater interface of the Shaban Deep in the Red Sea.</title>
        <authorList>
            <person name="Antunes A."/>
            <person name="Alam I."/>
            <person name="Bajic V.B."/>
            <person name="Stingl U."/>
        </authorList>
    </citation>
    <scope>NUCLEOTIDE SEQUENCE [LARGE SCALE GENOMIC DNA]</scope>
    <source>
        <strain evidence="5 6">E1L3A</strain>
    </source>
</reference>
<dbReference type="RefSeq" id="WP_021031395.1">
    <property type="nucleotide sequence ID" value="NZ_AFNV02000005.1"/>
</dbReference>
<dbReference type="Proteomes" id="UP000006242">
    <property type="component" value="Unassembled WGS sequence"/>
</dbReference>
<sequence>MSDNEDKALPIDRRIEADITRAIYDQRMPPGTRLSEERLGELYEVSRTVVRKALFQLSSRKLVEIRPNRGARVAQPSAAQAREVFAARATLEAAMLEESMTRLTPADIAALRDTLAHDHDTPTDEADAAESIAESGDFHRALARLHGNTVLQEFLDELIGQTSLIIALYRPRDAALCSHDAHDALLDAIEAGDAATARRAMRAHLMACLDALELDPPQPAALADMLGRAR</sequence>
<evidence type="ECO:0000256" key="2">
    <source>
        <dbReference type="ARBA" id="ARBA00023125"/>
    </source>
</evidence>
<dbReference type="Gene3D" id="1.10.10.10">
    <property type="entry name" value="Winged helix-like DNA-binding domain superfamily/Winged helix DNA-binding domain"/>
    <property type="match status" value="1"/>
</dbReference>
<dbReference type="GO" id="GO:0008967">
    <property type="term" value="F:phosphoglycolate phosphatase activity"/>
    <property type="evidence" value="ECO:0007669"/>
    <property type="project" value="UniProtKB-EC"/>
</dbReference>
<keyword evidence="3" id="KW-0804">Transcription</keyword>
<reference evidence="5 6" key="2">
    <citation type="journal article" date="2013" name="PLoS ONE">
        <title>INDIGO - INtegrated Data Warehouse of MIcrobial GenOmes with Examples from the Red Sea Extremophiles.</title>
        <authorList>
            <person name="Alam I."/>
            <person name="Antunes A."/>
            <person name="Kamau A.A."/>
            <person name="Ba Alawi W."/>
            <person name="Kalkatawi M."/>
            <person name="Stingl U."/>
            <person name="Bajic V.B."/>
        </authorList>
    </citation>
    <scope>NUCLEOTIDE SEQUENCE [LARGE SCALE GENOMIC DNA]</scope>
    <source>
        <strain evidence="5 6">E1L3A</strain>
    </source>
</reference>
<keyword evidence="6" id="KW-1185">Reference proteome</keyword>
<dbReference type="AlphaFoldDB" id="U2EQC7"/>
<evidence type="ECO:0000256" key="3">
    <source>
        <dbReference type="ARBA" id="ARBA00023163"/>
    </source>
</evidence>
<dbReference type="Pfam" id="PF07729">
    <property type="entry name" value="FCD"/>
    <property type="match status" value="1"/>
</dbReference>
<protein>
    <submittedName>
        <fullName evidence="5">Phosphoglycolate phosphatase protein</fullName>
        <ecNumber evidence="5">3.1.3.18</ecNumber>
    </submittedName>
</protein>
<evidence type="ECO:0000313" key="6">
    <source>
        <dbReference type="Proteomes" id="UP000006242"/>
    </source>
</evidence>
<dbReference type="GO" id="GO:0003700">
    <property type="term" value="F:DNA-binding transcription factor activity"/>
    <property type="evidence" value="ECO:0007669"/>
    <property type="project" value="InterPro"/>
</dbReference>
<dbReference type="SMART" id="SM00345">
    <property type="entry name" value="HTH_GNTR"/>
    <property type="match status" value="1"/>
</dbReference>
<evidence type="ECO:0000313" key="5">
    <source>
        <dbReference type="EMBL" id="ERJ19985.1"/>
    </source>
</evidence>
<keyword evidence="1" id="KW-0805">Transcription regulation</keyword>
<dbReference type="CDD" id="cd07377">
    <property type="entry name" value="WHTH_GntR"/>
    <property type="match status" value="1"/>
</dbReference>
<evidence type="ECO:0000259" key="4">
    <source>
        <dbReference type="PROSITE" id="PS50949"/>
    </source>
</evidence>
<keyword evidence="5" id="KW-0378">Hydrolase</keyword>
<dbReference type="PROSITE" id="PS50949">
    <property type="entry name" value="HTH_GNTR"/>
    <property type="match status" value="1"/>
</dbReference>
<dbReference type="InterPro" id="IPR000524">
    <property type="entry name" value="Tscrpt_reg_HTH_GntR"/>
</dbReference>
<dbReference type="OrthoDB" id="5243844at2"/>
<feature type="domain" description="HTH gntR-type" evidence="4">
    <location>
        <begin position="9"/>
        <end position="76"/>
    </location>
</feature>
<dbReference type="InterPro" id="IPR008920">
    <property type="entry name" value="TF_FadR/GntR_C"/>
</dbReference>
<name>U2EQC7_9GAMM</name>
<dbReference type="STRING" id="1033802.SSPSH_000849"/>
<dbReference type="Gene3D" id="1.20.120.530">
    <property type="entry name" value="GntR ligand-binding domain-like"/>
    <property type="match status" value="1"/>
</dbReference>
<dbReference type="SMART" id="SM00895">
    <property type="entry name" value="FCD"/>
    <property type="match status" value="1"/>
</dbReference>
<dbReference type="InterPro" id="IPR036390">
    <property type="entry name" value="WH_DNA-bd_sf"/>
</dbReference>
<dbReference type="Pfam" id="PF00392">
    <property type="entry name" value="GntR"/>
    <property type="match status" value="1"/>
</dbReference>
<evidence type="ECO:0000256" key="1">
    <source>
        <dbReference type="ARBA" id="ARBA00023015"/>
    </source>
</evidence>
<dbReference type="InterPro" id="IPR011711">
    <property type="entry name" value="GntR_C"/>
</dbReference>
<proteinExistence type="predicted"/>
<dbReference type="PANTHER" id="PTHR43537:SF53">
    <property type="entry name" value="HTH-TYPE TRANSCRIPTIONAL REPRESSOR NANR"/>
    <property type="match status" value="1"/>
</dbReference>
<dbReference type="EC" id="3.1.3.18" evidence="5"/>